<dbReference type="RefSeq" id="WP_076819201.1">
    <property type="nucleotide sequence ID" value="NZ_MOMC01000047.1"/>
</dbReference>
<dbReference type="Pfam" id="PF03704">
    <property type="entry name" value="BTAD"/>
    <property type="match status" value="1"/>
</dbReference>
<keyword evidence="3" id="KW-1185">Reference proteome</keyword>
<proteinExistence type="predicted"/>
<reference evidence="3" key="1">
    <citation type="submission" date="2016-10" db="EMBL/GenBank/DDBJ databases">
        <title>Frankia sp. NRRL B-16386 Genome sequencing.</title>
        <authorList>
            <person name="Ghodhbane-Gtari F."/>
            <person name="Swanson E."/>
            <person name="Gueddou A."/>
            <person name="Hezbri K."/>
            <person name="Ktari K."/>
            <person name="Nouioui I."/>
            <person name="Morris K."/>
            <person name="Simpson S."/>
            <person name="Abebe-Akele F."/>
            <person name="Thomas K."/>
            <person name="Gtari M."/>
            <person name="Tisa L.S."/>
        </authorList>
    </citation>
    <scope>NUCLEOTIDE SEQUENCE [LARGE SCALE GENOMIC DNA]</scope>
    <source>
        <strain evidence="3">NRRL B-16386</strain>
    </source>
</reference>
<dbReference type="InterPro" id="IPR005158">
    <property type="entry name" value="BTAD"/>
</dbReference>
<dbReference type="PANTHER" id="PTHR35807">
    <property type="entry name" value="TRANSCRIPTIONAL REGULATOR REDD-RELATED"/>
    <property type="match status" value="1"/>
</dbReference>
<sequence length="321" mass="34268">MATTGTNPRGPGLAAGEGTHPGRAVEIQLLGEFGVLVAAAPVAERSKGASAPGVTAHETARRHRLVPVPETAWCRRHATSLVKLLALAPTRRLHREVVLDALWPDLSLAEAVPRLHKCAHYARRALGGADAVVLRGNVVALCPGWDVTVDAEVFRRAGMRALAGLTRPGPGVGGTGPGVGGTGEIANGGGDADWAVSLSGRVVSLDRWVDKASAGRAADAYRGPLLPEDAHEPWTEPDRDQLRQLYLRMLRAAGRWERLLLEDPADERAHLAIMRRHAARGERVEVLRQFDRLAAVLHREFGATPCEDALILRAAVLCASA</sequence>
<gene>
    <name evidence="2" type="ORF">BL253_22640</name>
</gene>
<dbReference type="InterPro" id="IPR036388">
    <property type="entry name" value="WH-like_DNA-bd_sf"/>
</dbReference>
<dbReference type="STRING" id="1834516.BL253_22640"/>
<dbReference type="Proteomes" id="UP000188929">
    <property type="component" value="Unassembled WGS sequence"/>
</dbReference>
<comment type="caution">
    <text evidence="2">The sequence shown here is derived from an EMBL/GenBank/DDBJ whole genome shotgun (WGS) entry which is preliminary data.</text>
</comment>
<organism evidence="2 3">
    <name type="scientific">Pseudofrankia asymbiotica</name>
    <dbReference type="NCBI Taxonomy" id="1834516"/>
    <lineage>
        <taxon>Bacteria</taxon>
        <taxon>Bacillati</taxon>
        <taxon>Actinomycetota</taxon>
        <taxon>Actinomycetes</taxon>
        <taxon>Frankiales</taxon>
        <taxon>Frankiaceae</taxon>
        <taxon>Pseudofrankia</taxon>
    </lineage>
</organism>
<dbReference type="EMBL" id="MOMC01000047">
    <property type="protein sequence ID" value="ONH27104.1"/>
    <property type="molecule type" value="Genomic_DNA"/>
</dbReference>
<dbReference type="Gene3D" id="1.10.10.10">
    <property type="entry name" value="Winged helix-like DNA-binding domain superfamily/Winged helix DNA-binding domain"/>
    <property type="match status" value="1"/>
</dbReference>
<accession>A0A1V2I6E2</accession>
<evidence type="ECO:0000313" key="3">
    <source>
        <dbReference type="Proteomes" id="UP000188929"/>
    </source>
</evidence>
<dbReference type="InterPro" id="IPR011990">
    <property type="entry name" value="TPR-like_helical_dom_sf"/>
</dbReference>
<evidence type="ECO:0000259" key="1">
    <source>
        <dbReference type="SMART" id="SM01043"/>
    </source>
</evidence>
<dbReference type="Gene3D" id="1.25.40.10">
    <property type="entry name" value="Tetratricopeptide repeat domain"/>
    <property type="match status" value="1"/>
</dbReference>
<feature type="domain" description="Bacterial transcriptional activator" evidence="1">
    <location>
        <begin position="209"/>
        <end position="317"/>
    </location>
</feature>
<protein>
    <recommendedName>
        <fullName evidence="1">Bacterial transcriptional activator domain-containing protein</fullName>
    </recommendedName>
</protein>
<dbReference type="SMART" id="SM01043">
    <property type="entry name" value="BTAD"/>
    <property type="match status" value="1"/>
</dbReference>
<name>A0A1V2I6E2_9ACTN</name>
<dbReference type="SUPFAM" id="SSF48452">
    <property type="entry name" value="TPR-like"/>
    <property type="match status" value="1"/>
</dbReference>
<dbReference type="AlphaFoldDB" id="A0A1V2I6E2"/>
<evidence type="ECO:0000313" key="2">
    <source>
        <dbReference type="EMBL" id="ONH27104.1"/>
    </source>
</evidence>
<dbReference type="InterPro" id="IPR051677">
    <property type="entry name" value="AfsR-DnrI-RedD_regulator"/>
</dbReference>